<dbReference type="EMBL" id="VCNI01000006">
    <property type="protein sequence ID" value="TMU50543.1"/>
    <property type="molecule type" value="Genomic_DNA"/>
</dbReference>
<evidence type="ECO:0000256" key="3">
    <source>
        <dbReference type="PIRNR" id="PIRNR037489"/>
    </source>
</evidence>
<dbReference type="InterPro" id="IPR036069">
    <property type="entry name" value="DUF34/NIF3_sf"/>
</dbReference>
<gene>
    <name evidence="4" type="ORF">FGG15_19510</name>
</gene>
<dbReference type="SUPFAM" id="SSF102705">
    <property type="entry name" value="NIF3 (NGG1p interacting factor 3)-like"/>
    <property type="match status" value="1"/>
</dbReference>
<dbReference type="Gene3D" id="3.30.70.120">
    <property type="match status" value="1"/>
</dbReference>
<evidence type="ECO:0000256" key="2">
    <source>
        <dbReference type="ARBA" id="ARBA00022723"/>
    </source>
</evidence>
<dbReference type="InterPro" id="IPR002678">
    <property type="entry name" value="DUF34/NIF3"/>
</dbReference>
<sequence length="364" mass="40000">MTVQEIATILEELAPLPHAEEFDNVGLLVGDHKQEVTGILVTLDTLEVVVDEAISKNCNLIVSFHPIIFKGLKKITGSTYVERVVLRAIANNIAIYSMHTALDNSKMGVNAKICEVLGIKNPKILIPKQGTIKKLITYTPLEAVDTVKSALFQAGAGEIGNYSNCSFSTDGTGSFKPGDATNPSVGNIGQVHYEKEAQIHVIFSFEKEKAILDALFTNHPYEEVAYEITTLQNVNQDIGMGMVGVLESEMQETEFLRHLKKKMNASVVRHSELLGKKVKKVAVLGGSGAFAIKAALKSGADIFVSSDIKYHEFYQAEKRLVIADIGHFETEQFTKDLLVDYLIKKIPNFAISLSESITNPIKYL</sequence>
<proteinExistence type="inferred from homology"/>
<evidence type="ECO:0000313" key="4">
    <source>
        <dbReference type="EMBL" id="TMU50543.1"/>
    </source>
</evidence>
<dbReference type="PANTHER" id="PTHR13799:SF14">
    <property type="entry name" value="GTP CYCLOHYDROLASE 1 TYPE 2 HOMOLOG"/>
    <property type="match status" value="1"/>
</dbReference>
<dbReference type="RefSeq" id="WP_138839459.1">
    <property type="nucleotide sequence ID" value="NZ_VCNI01000006.1"/>
</dbReference>
<evidence type="ECO:0000256" key="1">
    <source>
        <dbReference type="ARBA" id="ARBA00006964"/>
    </source>
</evidence>
<dbReference type="InterPro" id="IPR017221">
    <property type="entry name" value="DUF34/NIF3_bac"/>
</dbReference>
<dbReference type="NCBIfam" id="TIGR00486">
    <property type="entry name" value="YbgI_SA1388"/>
    <property type="match status" value="1"/>
</dbReference>
<dbReference type="InterPro" id="IPR015867">
    <property type="entry name" value="N-reg_PII/ATP_PRibTrfase_C"/>
</dbReference>
<reference evidence="4 5" key="1">
    <citation type="submission" date="2019-05" db="EMBL/GenBank/DDBJ databases">
        <title>Flagellimonas sp. AsT0115, sp. nov., isolated from a marine red algae, Asparagopsis taxiformis.</title>
        <authorList>
            <person name="Kim J."/>
            <person name="Jeong S.E."/>
            <person name="Jeon C.O."/>
        </authorList>
    </citation>
    <scope>NUCLEOTIDE SEQUENCE [LARGE SCALE GENOMIC DNA]</scope>
    <source>
        <strain evidence="4 5">AsT0115</strain>
    </source>
</reference>
<dbReference type="Proteomes" id="UP000751614">
    <property type="component" value="Unassembled WGS sequence"/>
</dbReference>
<name>A0ABY2WG75_9FLAO</name>
<keyword evidence="2 3" id="KW-0479">Metal-binding</keyword>
<organism evidence="4 5">
    <name type="scientific">Flagellimonas algicola</name>
    <dbReference type="NCBI Taxonomy" id="2583815"/>
    <lineage>
        <taxon>Bacteria</taxon>
        <taxon>Pseudomonadati</taxon>
        <taxon>Bacteroidota</taxon>
        <taxon>Flavobacteriia</taxon>
        <taxon>Flavobacteriales</taxon>
        <taxon>Flavobacteriaceae</taxon>
        <taxon>Flagellimonas</taxon>
    </lineage>
</organism>
<dbReference type="Gene3D" id="3.40.1390.30">
    <property type="entry name" value="NIF3 (NGG1p interacting factor 3)-like"/>
    <property type="match status" value="1"/>
</dbReference>
<comment type="caution">
    <text evidence="4">The sequence shown here is derived from an EMBL/GenBank/DDBJ whole genome shotgun (WGS) entry which is preliminary data.</text>
</comment>
<accession>A0ABY2WG75</accession>
<comment type="similarity">
    <text evidence="1 3">Belongs to the GTP cyclohydrolase I type 2/NIF3 family.</text>
</comment>
<dbReference type="PIRSF" id="PIRSF037489">
    <property type="entry name" value="UCP037489_NIF3_YqfO"/>
    <property type="match status" value="1"/>
</dbReference>
<protein>
    <recommendedName>
        <fullName evidence="3">GTP cyclohydrolase 1 type 2 homolog</fullName>
    </recommendedName>
</protein>
<keyword evidence="5" id="KW-1185">Reference proteome</keyword>
<dbReference type="PANTHER" id="PTHR13799">
    <property type="entry name" value="NGG1 INTERACTING FACTOR 3"/>
    <property type="match status" value="1"/>
</dbReference>
<dbReference type="Pfam" id="PF01784">
    <property type="entry name" value="DUF34_NIF3"/>
    <property type="match status" value="1"/>
</dbReference>
<evidence type="ECO:0000313" key="5">
    <source>
        <dbReference type="Proteomes" id="UP000751614"/>
    </source>
</evidence>